<keyword evidence="2" id="KW-1185">Reference proteome</keyword>
<dbReference type="EMBL" id="AP011529">
    <property type="protein sequence ID" value="BAI80570.1"/>
    <property type="molecule type" value="Genomic_DNA"/>
</dbReference>
<dbReference type="RefSeq" id="WP_013007817.1">
    <property type="nucleotide sequence ID" value="NC_013939.1"/>
</dbReference>
<dbReference type="eggNOG" id="ENOG503076X">
    <property type="taxonomic scope" value="Bacteria"/>
</dbReference>
<dbReference type="STRING" id="639282.DEFDS_1101"/>
<reference evidence="1 2" key="1">
    <citation type="journal article" date="2010" name="DNA Res.">
        <title>Bacterial lifestyle in a deep-sea hydrothermal vent chimney revealed by the genome sequence of the thermophilic bacterium Deferribacter desulfuricans SSM1.</title>
        <authorList>
            <person name="Takaki Y."/>
            <person name="Shimamura S."/>
            <person name="Nakagawa S."/>
            <person name="Fukuhara Y."/>
            <person name="Horikawa H."/>
            <person name="Ankai A."/>
            <person name="Harada T."/>
            <person name="Hosoyama A."/>
            <person name="Oguchi A."/>
            <person name="Fukui S."/>
            <person name="Fujita N."/>
            <person name="Takami H."/>
            <person name="Takai K."/>
        </authorList>
    </citation>
    <scope>NUCLEOTIDE SEQUENCE [LARGE SCALE GENOMIC DNA]</scope>
    <source>
        <strain evidence="2">DSM 14783 / JCM 11476 / NBRC 101012 / SSM1</strain>
    </source>
</reference>
<dbReference type="Proteomes" id="UP000001520">
    <property type="component" value="Chromosome"/>
</dbReference>
<gene>
    <name evidence="1" type="ordered locus">DEFDS_1101</name>
</gene>
<evidence type="ECO:0000313" key="2">
    <source>
        <dbReference type="Proteomes" id="UP000001520"/>
    </source>
</evidence>
<organism evidence="1 2">
    <name type="scientific">Deferribacter desulfuricans (strain DSM 14783 / JCM 11476 / NBRC 101012 / SSM1)</name>
    <dbReference type="NCBI Taxonomy" id="639282"/>
    <lineage>
        <taxon>Bacteria</taxon>
        <taxon>Pseudomonadati</taxon>
        <taxon>Deferribacterota</taxon>
        <taxon>Deferribacteres</taxon>
        <taxon>Deferribacterales</taxon>
        <taxon>Deferribacteraceae</taxon>
        <taxon>Deferribacter</taxon>
    </lineage>
</organism>
<sequence>MNKFVCSFDGTEIFPVFIDFNFEDFKCRGLSLLLDFFYKGRLTDLINSFNELKQPIFIKKDFFLFKSGFFLYDFRFIKNDIDQFVNFINNLGLTSIFIEKSSLLKDSDYDILSKRVDLTFLEIK</sequence>
<accession>D3PD97</accession>
<protein>
    <submittedName>
        <fullName evidence="1">Uncharacterized protein</fullName>
    </submittedName>
</protein>
<dbReference type="AlphaFoldDB" id="D3PD97"/>
<name>D3PD97_DEFDS</name>
<proteinExistence type="predicted"/>
<dbReference type="KEGG" id="ddf:DEFDS_1101"/>
<evidence type="ECO:0000313" key="1">
    <source>
        <dbReference type="EMBL" id="BAI80570.1"/>
    </source>
</evidence>
<dbReference type="OrthoDB" id="9806749at2"/>
<dbReference type="HOGENOM" id="CLU_153093_0_0_0"/>